<evidence type="ECO:0000313" key="2">
    <source>
        <dbReference type="EMBL" id="MBC5664458.1"/>
    </source>
</evidence>
<dbReference type="Proteomes" id="UP000647235">
    <property type="component" value="Unassembled WGS sequence"/>
</dbReference>
<sequence length="257" mass="29928">MVYASHLIADNEMQEIIEQTGMGVESIDFSIADVLDHWEEHLPEYKERLHVMEAAHLTLHGPFLDLNPAAYDSQIRQVTRLRFDQSYEAARELGVEKIIYHSCYYPQVYFLEGWAERVAEFMNQFLEGRSDIEVALENVLDPKWESLKVVADQVEADNFGLCLDIGHANCYSAQPVEEWAQGLNPYLTHIHVHDNHGDRDAHLALGDGNLKWKKIQEIFMQEEKRRRETGCKKELTYTIECAKKEWILQSWEKLSCM</sequence>
<name>A0ABR7ESY3_9FIRM</name>
<evidence type="ECO:0000313" key="3">
    <source>
        <dbReference type="Proteomes" id="UP000647235"/>
    </source>
</evidence>
<dbReference type="Pfam" id="PF01261">
    <property type="entry name" value="AP_endonuc_2"/>
    <property type="match status" value="1"/>
</dbReference>
<reference evidence="2 3" key="1">
    <citation type="submission" date="2020-08" db="EMBL/GenBank/DDBJ databases">
        <title>Genome public.</title>
        <authorList>
            <person name="Liu C."/>
            <person name="Sun Q."/>
        </authorList>
    </citation>
    <scope>NUCLEOTIDE SEQUENCE [LARGE SCALE GENOMIC DNA]</scope>
    <source>
        <strain evidence="2 3">NSJ-36</strain>
    </source>
</reference>
<dbReference type="InterPro" id="IPR036237">
    <property type="entry name" value="Xyl_isomerase-like_sf"/>
</dbReference>
<dbReference type="EMBL" id="JACOOY010000004">
    <property type="protein sequence ID" value="MBC5664458.1"/>
    <property type="molecule type" value="Genomic_DNA"/>
</dbReference>
<gene>
    <name evidence="2" type="ORF">H8S07_04045</name>
</gene>
<keyword evidence="3" id="KW-1185">Reference proteome</keyword>
<evidence type="ECO:0000259" key="1">
    <source>
        <dbReference type="Pfam" id="PF01261"/>
    </source>
</evidence>
<comment type="caution">
    <text evidence="2">The sequence shown here is derived from an EMBL/GenBank/DDBJ whole genome shotgun (WGS) entry which is preliminary data.</text>
</comment>
<organism evidence="2 3">
    <name type="scientific">Dorea hominis</name>
    <dbReference type="NCBI Taxonomy" id="2763040"/>
    <lineage>
        <taxon>Bacteria</taxon>
        <taxon>Bacillati</taxon>
        <taxon>Bacillota</taxon>
        <taxon>Clostridia</taxon>
        <taxon>Lachnospirales</taxon>
        <taxon>Lachnospiraceae</taxon>
        <taxon>Dorea</taxon>
    </lineage>
</organism>
<dbReference type="Gene3D" id="3.20.20.150">
    <property type="entry name" value="Divalent-metal-dependent TIM barrel enzymes"/>
    <property type="match status" value="1"/>
</dbReference>
<dbReference type="PANTHER" id="PTHR12110">
    <property type="entry name" value="HYDROXYPYRUVATE ISOMERASE"/>
    <property type="match status" value="1"/>
</dbReference>
<keyword evidence="2" id="KW-0413">Isomerase</keyword>
<feature type="domain" description="Xylose isomerase-like TIM barrel" evidence="1">
    <location>
        <begin position="23"/>
        <end position="217"/>
    </location>
</feature>
<dbReference type="InterPro" id="IPR013022">
    <property type="entry name" value="Xyl_isomerase-like_TIM-brl"/>
</dbReference>
<proteinExistence type="predicted"/>
<dbReference type="GO" id="GO:0016853">
    <property type="term" value="F:isomerase activity"/>
    <property type="evidence" value="ECO:0007669"/>
    <property type="project" value="UniProtKB-KW"/>
</dbReference>
<protein>
    <submittedName>
        <fullName evidence="2">Sugar phosphate isomerase/epimerase</fullName>
    </submittedName>
</protein>
<dbReference type="SUPFAM" id="SSF51658">
    <property type="entry name" value="Xylose isomerase-like"/>
    <property type="match status" value="1"/>
</dbReference>
<dbReference type="InterPro" id="IPR050312">
    <property type="entry name" value="IolE/XylAMocC-like"/>
</dbReference>
<accession>A0ABR7ESY3</accession>
<dbReference type="RefSeq" id="WP_118288017.1">
    <property type="nucleotide sequence ID" value="NZ_JACOOY010000004.1"/>
</dbReference>